<keyword evidence="4 6" id="KW-0255">Endonuclease</keyword>
<protein>
    <submittedName>
        <fullName evidence="6">Endonuclease V</fullName>
    </submittedName>
</protein>
<dbReference type="GO" id="GO:0005737">
    <property type="term" value="C:cytoplasm"/>
    <property type="evidence" value="ECO:0007669"/>
    <property type="project" value="UniProtKB-SubCell"/>
</dbReference>
<proteinExistence type="inferred from homology"/>
<dbReference type="HAMAP" id="MF_00801">
    <property type="entry name" value="Endonuclease_5"/>
    <property type="match status" value="1"/>
</dbReference>
<comment type="subcellular location">
    <subcellularLocation>
        <location evidence="1">Cytoplasm</location>
    </subcellularLocation>
</comment>
<keyword evidence="5" id="KW-0378">Hydrolase</keyword>
<evidence type="ECO:0000256" key="2">
    <source>
        <dbReference type="ARBA" id="ARBA00022490"/>
    </source>
</evidence>
<dbReference type="EMBL" id="CASHTH010002827">
    <property type="protein sequence ID" value="CAI8035832.1"/>
    <property type="molecule type" value="Genomic_DNA"/>
</dbReference>
<dbReference type="GO" id="GO:0003727">
    <property type="term" value="F:single-stranded RNA binding"/>
    <property type="evidence" value="ECO:0007669"/>
    <property type="project" value="TreeGrafter"/>
</dbReference>
<comment type="caution">
    <text evidence="6">The sequence shown here is derived from an EMBL/GenBank/DDBJ whole genome shotgun (WGS) entry which is preliminary data.</text>
</comment>
<dbReference type="CDD" id="cd06559">
    <property type="entry name" value="Endonuclease_V"/>
    <property type="match status" value="1"/>
</dbReference>
<dbReference type="Gene3D" id="3.30.2170.10">
    <property type="entry name" value="archaeoglobus fulgidus dsm 4304 superfamily"/>
    <property type="match status" value="1"/>
</dbReference>
<gene>
    <name evidence="6" type="ORF">GBAR_LOCUS20100</name>
</gene>
<dbReference type="GO" id="GO:0006281">
    <property type="term" value="P:DNA repair"/>
    <property type="evidence" value="ECO:0007669"/>
    <property type="project" value="InterPro"/>
</dbReference>
<name>A0AA35X2W4_GEOBA</name>
<dbReference type="AlphaFoldDB" id="A0AA35X2W4"/>
<dbReference type="PANTHER" id="PTHR28511">
    <property type="entry name" value="ENDONUCLEASE V"/>
    <property type="match status" value="1"/>
</dbReference>
<dbReference type="GO" id="GO:0016891">
    <property type="term" value="F:RNA endonuclease activity producing 5'-phosphomonoesters, hydrolytic mechanism"/>
    <property type="evidence" value="ECO:0007669"/>
    <property type="project" value="TreeGrafter"/>
</dbReference>
<dbReference type="Pfam" id="PF04493">
    <property type="entry name" value="Endonuclease_5"/>
    <property type="match status" value="1"/>
</dbReference>
<dbReference type="GO" id="GO:0043737">
    <property type="term" value="F:deoxyribonuclease V activity"/>
    <property type="evidence" value="ECO:0007669"/>
    <property type="project" value="TreeGrafter"/>
</dbReference>
<evidence type="ECO:0000313" key="7">
    <source>
        <dbReference type="Proteomes" id="UP001174909"/>
    </source>
</evidence>
<accession>A0AA35X2W4</accession>
<evidence type="ECO:0000256" key="1">
    <source>
        <dbReference type="ARBA" id="ARBA00004496"/>
    </source>
</evidence>
<keyword evidence="7" id="KW-1185">Reference proteome</keyword>
<evidence type="ECO:0000313" key="6">
    <source>
        <dbReference type="EMBL" id="CAI8035832.1"/>
    </source>
</evidence>
<evidence type="ECO:0000256" key="3">
    <source>
        <dbReference type="ARBA" id="ARBA00022722"/>
    </source>
</evidence>
<dbReference type="PANTHER" id="PTHR28511:SF1">
    <property type="entry name" value="ENDONUCLEASE V"/>
    <property type="match status" value="1"/>
</dbReference>
<dbReference type="InterPro" id="IPR007581">
    <property type="entry name" value="Endonuclease-V"/>
</dbReference>
<keyword evidence="3" id="KW-0540">Nuclease</keyword>
<evidence type="ECO:0000256" key="4">
    <source>
        <dbReference type="ARBA" id="ARBA00022759"/>
    </source>
</evidence>
<organism evidence="6 7">
    <name type="scientific">Geodia barretti</name>
    <name type="common">Barrett's horny sponge</name>
    <dbReference type="NCBI Taxonomy" id="519541"/>
    <lineage>
        <taxon>Eukaryota</taxon>
        <taxon>Metazoa</taxon>
        <taxon>Porifera</taxon>
        <taxon>Demospongiae</taxon>
        <taxon>Heteroscleromorpha</taxon>
        <taxon>Tetractinellida</taxon>
        <taxon>Astrophorina</taxon>
        <taxon>Geodiidae</taxon>
        <taxon>Geodia</taxon>
    </lineage>
</organism>
<dbReference type="NCBIfam" id="NF008629">
    <property type="entry name" value="PRK11617.1"/>
    <property type="match status" value="1"/>
</dbReference>
<evidence type="ECO:0000256" key="5">
    <source>
        <dbReference type="ARBA" id="ARBA00022801"/>
    </source>
</evidence>
<sequence>MNLCPLERCGFAIIGFVKSLALHSWDVEAREAVEIQRDLASRVSAEDGFEAPPRYVAGVDISPPDADGNAVAAVVLLELPDLRTVEVKVYSGKPGFPYVPGLLSFRESPLVLGALERLETAPDVILVDGQGLAHPRRFGIACHLGLLTDTPAIGCAKSILRGRPDDDLDSDAGAYVHLVDKGEVVGAAVRTRKSVRPVYISVGHKISLGSAIEWTLACCKGYRIPEPTRLATLAAAGRLS</sequence>
<dbReference type="Proteomes" id="UP001174909">
    <property type="component" value="Unassembled WGS sequence"/>
</dbReference>
<reference evidence="6" key="1">
    <citation type="submission" date="2023-03" db="EMBL/GenBank/DDBJ databases">
        <authorList>
            <person name="Steffen K."/>
            <person name="Cardenas P."/>
        </authorList>
    </citation>
    <scope>NUCLEOTIDE SEQUENCE</scope>
</reference>
<keyword evidence="2" id="KW-0963">Cytoplasm</keyword>